<feature type="binding site" evidence="6">
    <location>
        <position position="151"/>
    </location>
    <ligand>
        <name>Mg(2+)</name>
        <dbReference type="ChEBI" id="CHEBI:18420"/>
        <label>1</label>
    </ligand>
</feature>
<feature type="binding site" evidence="6">
    <location>
        <position position="149"/>
    </location>
    <ligand>
        <name>Mg(2+)</name>
        <dbReference type="ChEBI" id="CHEBI:18420"/>
        <label>1</label>
    </ligand>
</feature>
<dbReference type="SUPFAM" id="SSF56219">
    <property type="entry name" value="DNase I-like"/>
    <property type="match status" value="1"/>
</dbReference>
<dbReference type="GO" id="GO:0003677">
    <property type="term" value="F:DNA binding"/>
    <property type="evidence" value="ECO:0007669"/>
    <property type="project" value="InterPro"/>
</dbReference>
<dbReference type="Proteomes" id="UP000256900">
    <property type="component" value="Unassembled WGS sequence"/>
</dbReference>
<evidence type="ECO:0000259" key="8">
    <source>
        <dbReference type="Pfam" id="PF03372"/>
    </source>
</evidence>
<dbReference type="InterPro" id="IPR037493">
    <property type="entry name" value="ExoIII-like"/>
</dbReference>
<evidence type="ECO:0000256" key="7">
    <source>
        <dbReference type="PIRSR" id="PIRSR604808-3"/>
    </source>
</evidence>
<dbReference type="PANTHER" id="PTHR43250:SF2">
    <property type="entry name" value="EXODEOXYRIBONUCLEASE III"/>
    <property type="match status" value="1"/>
</dbReference>
<dbReference type="PROSITE" id="PS00726">
    <property type="entry name" value="AP_NUCLEASE_F1_1"/>
    <property type="match status" value="1"/>
</dbReference>
<comment type="caution">
    <text evidence="9">The sequence shown here is derived from an EMBL/GenBank/DDBJ whole genome shotgun (WGS) entry which is preliminary data.</text>
</comment>
<evidence type="ECO:0000256" key="1">
    <source>
        <dbReference type="ARBA" id="ARBA00007092"/>
    </source>
</evidence>
<dbReference type="InterPro" id="IPR036691">
    <property type="entry name" value="Endo/exonu/phosph_ase_sf"/>
</dbReference>
<dbReference type="InterPro" id="IPR004808">
    <property type="entry name" value="AP_endonuc_1"/>
</dbReference>
<dbReference type="GO" id="GO:0008311">
    <property type="term" value="F:double-stranded DNA 3'-5' DNA exonuclease activity"/>
    <property type="evidence" value="ECO:0007669"/>
    <property type="project" value="InterPro"/>
</dbReference>
<feature type="binding site" evidence="6">
    <location>
        <position position="249"/>
    </location>
    <ligand>
        <name>Mg(2+)</name>
        <dbReference type="ChEBI" id="CHEBI:18420"/>
        <label>1</label>
    </ligand>
</feature>
<evidence type="ECO:0000313" key="9">
    <source>
        <dbReference type="EMBL" id="REF86033.1"/>
    </source>
</evidence>
<dbReference type="InterPro" id="IPR020847">
    <property type="entry name" value="AP_endonuclease_F1_BS"/>
</dbReference>
<evidence type="ECO:0000256" key="4">
    <source>
        <dbReference type="ARBA" id="ARBA00022842"/>
    </source>
</evidence>
<gene>
    <name evidence="9" type="ORF">DES32_2076</name>
</gene>
<evidence type="ECO:0000313" key="10">
    <source>
        <dbReference type="Proteomes" id="UP000256900"/>
    </source>
</evidence>
<feature type="binding site" evidence="6">
    <location>
        <position position="34"/>
    </location>
    <ligand>
        <name>Mg(2+)</name>
        <dbReference type="ChEBI" id="CHEBI:18420"/>
        <label>1</label>
    </ligand>
</feature>
<dbReference type="OrthoDB" id="9803914at2"/>
<name>A0A3D9YWU0_9HYPH</name>
<feature type="active site" evidence="5">
    <location>
        <position position="108"/>
    </location>
</feature>
<evidence type="ECO:0000256" key="5">
    <source>
        <dbReference type="PIRSR" id="PIRSR604808-1"/>
    </source>
</evidence>
<comment type="cofactor">
    <cofactor evidence="6">
        <name>Mg(2+)</name>
        <dbReference type="ChEBI" id="CHEBI:18420"/>
    </cofactor>
    <cofactor evidence="6">
        <name>Mn(2+)</name>
        <dbReference type="ChEBI" id="CHEBI:29035"/>
    </cofactor>
    <text evidence="6">Probably binds two magnesium or manganese ions per subunit.</text>
</comment>
<keyword evidence="4 6" id="KW-0460">Magnesium</keyword>
<dbReference type="EMBL" id="QUMO01000003">
    <property type="protein sequence ID" value="REF86033.1"/>
    <property type="molecule type" value="Genomic_DNA"/>
</dbReference>
<dbReference type="CDD" id="cd09086">
    <property type="entry name" value="ExoIII-like_AP-endo"/>
    <property type="match status" value="1"/>
</dbReference>
<sequence length="258" mass="28914">MQIATWNVNSIRQRTEHLLRYLREIGPDVICLQELKCVDAAFPYAEVESCGYNIAVHGQKGFNGVAILSKQPLEVTRGLPGDESDEHARYIEAEVIDGDSIVRIASLYLPNGNPPETDKYTYKLAWMDRLAAHARNLLALEEPLVLAGDFNVIPAARDCFDPAAWAGDALYLPQTRARFHTLLNLGFTDALRATTDAGGLYTFWDYQAGAWQRDRGIRIDHVLLSPRAADRLTEVVIDKERRGKDKPSDHVPIRVTLC</sequence>
<feature type="site" description="Important for catalytic activity" evidence="7">
    <location>
        <position position="220"/>
    </location>
</feature>
<keyword evidence="10" id="KW-1185">Reference proteome</keyword>
<organism evidence="9 10">
    <name type="scientific">Methylovirgula ligni</name>
    <dbReference type="NCBI Taxonomy" id="569860"/>
    <lineage>
        <taxon>Bacteria</taxon>
        <taxon>Pseudomonadati</taxon>
        <taxon>Pseudomonadota</taxon>
        <taxon>Alphaproteobacteria</taxon>
        <taxon>Hyphomicrobiales</taxon>
        <taxon>Beijerinckiaceae</taxon>
        <taxon>Methylovirgula</taxon>
    </lineage>
</organism>
<feature type="site" description="Interaction with DNA substrate" evidence="7">
    <location>
        <position position="250"/>
    </location>
</feature>
<proteinExistence type="inferred from homology"/>
<dbReference type="NCBIfam" id="TIGR00195">
    <property type="entry name" value="exoDNase_III"/>
    <property type="match status" value="1"/>
</dbReference>
<evidence type="ECO:0000256" key="3">
    <source>
        <dbReference type="ARBA" id="ARBA00022801"/>
    </source>
</evidence>
<feature type="domain" description="Endonuclease/exonuclease/phosphatase" evidence="8">
    <location>
        <begin position="4"/>
        <end position="250"/>
    </location>
</feature>
<dbReference type="GO" id="GO:0046872">
    <property type="term" value="F:metal ion binding"/>
    <property type="evidence" value="ECO:0007669"/>
    <property type="project" value="UniProtKB-KW"/>
</dbReference>
<comment type="similarity">
    <text evidence="1">Belongs to the DNA repair enzymes AP/ExoA family.</text>
</comment>
<accession>A0A3D9YWU0</accession>
<feature type="site" description="Transition state stabilizer" evidence="7">
    <location>
        <position position="151"/>
    </location>
</feature>
<dbReference type="AlphaFoldDB" id="A0A3D9YWU0"/>
<feature type="active site" description="Proton acceptor" evidence="5">
    <location>
        <position position="250"/>
    </location>
</feature>
<feature type="active site" description="Proton donor/acceptor" evidence="5">
    <location>
        <position position="149"/>
    </location>
</feature>
<evidence type="ECO:0000256" key="6">
    <source>
        <dbReference type="PIRSR" id="PIRSR604808-2"/>
    </source>
</evidence>
<reference evidence="9 10" key="1">
    <citation type="submission" date="2018-08" db="EMBL/GenBank/DDBJ databases">
        <title>Genomic Encyclopedia of Type Strains, Phase IV (KMG-IV): sequencing the most valuable type-strain genomes for metagenomic binning, comparative biology and taxonomic classification.</title>
        <authorList>
            <person name="Goeker M."/>
        </authorList>
    </citation>
    <scope>NUCLEOTIDE SEQUENCE [LARGE SCALE GENOMIC DNA]</scope>
    <source>
        <strain evidence="9 10">BW863</strain>
    </source>
</reference>
<feature type="binding site" evidence="6">
    <location>
        <position position="7"/>
    </location>
    <ligand>
        <name>Mg(2+)</name>
        <dbReference type="ChEBI" id="CHEBI:18420"/>
        <label>1</label>
    </ligand>
</feature>
<keyword evidence="6" id="KW-0464">Manganese</keyword>
<dbReference type="Pfam" id="PF03372">
    <property type="entry name" value="Exo_endo_phos"/>
    <property type="match status" value="1"/>
</dbReference>
<dbReference type="InterPro" id="IPR005135">
    <property type="entry name" value="Endo/exonuclease/phosphatase"/>
</dbReference>
<keyword evidence="2 6" id="KW-0479">Metal-binding</keyword>
<dbReference type="NCBIfam" id="TIGR00633">
    <property type="entry name" value="xth"/>
    <property type="match status" value="1"/>
</dbReference>
<protein>
    <submittedName>
        <fullName evidence="9">Exodeoxyribonuclease-3</fullName>
    </submittedName>
</protein>
<dbReference type="GO" id="GO:0006281">
    <property type="term" value="P:DNA repair"/>
    <property type="evidence" value="ECO:0007669"/>
    <property type="project" value="InterPro"/>
</dbReference>
<dbReference type="GO" id="GO:0004519">
    <property type="term" value="F:endonuclease activity"/>
    <property type="evidence" value="ECO:0007669"/>
    <property type="project" value="InterPro"/>
</dbReference>
<dbReference type="RefSeq" id="WP_115836618.1">
    <property type="nucleotide sequence ID" value="NZ_CP025086.1"/>
</dbReference>
<feature type="binding site" evidence="6">
    <location>
        <position position="250"/>
    </location>
    <ligand>
        <name>Mg(2+)</name>
        <dbReference type="ChEBI" id="CHEBI:18420"/>
        <label>1</label>
    </ligand>
</feature>
<dbReference type="PROSITE" id="PS51435">
    <property type="entry name" value="AP_NUCLEASE_F1_4"/>
    <property type="match status" value="1"/>
</dbReference>
<evidence type="ECO:0000256" key="2">
    <source>
        <dbReference type="ARBA" id="ARBA00022723"/>
    </source>
</evidence>
<dbReference type="PANTHER" id="PTHR43250">
    <property type="entry name" value="EXODEOXYRIBONUCLEASE III"/>
    <property type="match status" value="1"/>
</dbReference>
<keyword evidence="3" id="KW-0378">Hydrolase</keyword>
<dbReference type="Gene3D" id="3.60.10.10">
    <property type="entry name" value="Endonuclease/exonuclease/phosphatase"/>
    <property type="match status" value="1"/>
</dbReference>